<proteinExistence type="predicted"/>
<dbReference type="RefSeq" id="WP_263607990.1">
    <property type="nucleotide sequence ID" value="NZ_JAOVQM010000002.1"/>
</dbReference>
<comment type="caution">
    <text evidence="1">The sequence shown here is derived from an EMBL/GenBank/DDBJ whole genome shotgun (WGS) entry which is preliminary data.</text>
</comment>
<accession>A0ABT2Y517</accession>
<protein>
    <submittedName>
        <fullName evidence="1">Uncharacterized protein</fullName>
    </submittedName>
</protein>
<name>A0ABT2Y517_9MOLU</name>
<evidence type="ECO:0000313" key="2">
    <source>
        <dbReference type="Proteomes" id="UP001177160"/>
    </source>
</evidence>
<gene>
    <name evidence="1" type="ORF">N7548_03245</name>
</gene>
<sequence length="308" mass="35832">MSNISLYPALNSILVNEIVKTKYDFYFEDKYSKKYPLRQEQLDKKSIKVTDPNEDWVYRDNGLYIKISTKILSCDRMFLNPEVACIDAQVGYGIEWYSQESRQRGFVVIGECNKDTKDNNKQVELMLNYKDFKDNVNFDIVFFIDTPGSADDKHRHLANEPGIIIGSSRLFSLILEGSGSIFPVMSIADALKPLWEVKVDIESVEEDQFNKDYVCIYLNKEHKDYKYIDKGSKEFNISFLKDVLSSAITQIISTLIEGCEDHSIDSNSEEGTIMRILYYFQEKHKFDYSSITNLSNSIKLYFDKEFKF</sequence>
<dbReference type="EMBL" id="JAOVQM010000002">
    <property type="protein sequence ID" value="MCV2231837.1"/>
    <property type="molecule type" value="Genomic_DNA"/>
</dbReference>
<dbReference type="Proteomes" id="UP001177160">
    <property type="component" value="Unassembled WGS sequence"/>
</dbReference>
<reference evidence="1" key="1">
    <citation type="submission" date="2022-09" db="EMBL/GenBank/DDBJ databases">
        <title>Novel Mycoplasma species identified in domestic and wild animals.</title>
        <authorList>
            <person name="Volokhov D.V."/>
            <person name="Furtak V.A."/>
            <person name="Zagorodnyaya T.A."/>
        </authorList>
    </citation>
    <scope>NUCLEOTIDE SEQUENCE</scope>
    <source>
        <strain evidence="1">Oakley</strain>
    </source>
</reference>
<keyword evidence="2" id="KW-1185">Reference proteome</keyword>
<evidence type="ECO:0000313" key="1">
    <source>
        <dbReference type="EMBL" id="MCV2231837.1"/>
    </source>
</evidence>
<organism evidence="1 2">
    <name type="scientific">Paracholeplasma manati</name>
    <dbReference type="NCBI Taxonomy" id="591373"/>
    <lineage>
        <taxon>Bacteria</taxon>
        <taxon>Bacillati</taxon>
        <taxon>Mycoplasmatota</taxon>
        <taxon>Mollicutes</taxon>
        <taxon>Acholeplasmatales</taxon>
        <taxon>Acholeplasmataceae</taxon>
        <taxon>Paracholeplasma</taxon>
    </lineage>
</organism>